<evidence type="ECO:0000256" key="9">
    <source>
        <dbReference type="ARBA" id="ARBA00023242"/>
    </source>
</evidence>
<accession>A0A084G0X0</accession>
<dbReference type="KEGG" id="sapo:SAPIO_CDS7002"/>
<dbReference type="Proteomes" id="UP000028545">
    <property type="component" value="Unassembled WGS sequence"/>
</dbReference>
<dbReference type="GO" id="GO:1990904">
    <property type="term" value="C:ribonucleoprotein complex"/>
    <property type="evidence" value="ECO:0007669"/>
    <property type="project" value="UniProtKB-KW"/>
</dbReference>
<comment type="subunit">
    <text evidence="11">Part of the 60S ribosomal subunit.</text>
</comment>
<evidence type="ECO:0000256" key="7">
    <source>
        <dbReference type="ARBA" id="ARBA00022499"/>
    </source>
</evidence>
<dbReference type="CDD" id="cd01803">
    <property type="entry name" value="Ubl_ubiquitin"/>
    <property type="match status" value="1"/>
</dbReference>
<dbReference type="GO" id="GO:0005634">
    <property type="term" value="C:nucleus"/>
    <property type="evidence" value="ECO:0007669"/>
    <property type="project" value="UniProtKB-SubCell"/>
</dbReference>
<dbReference type="Pfam" id="PF00240">
    <property type="entry name" value="ubiquitin"/>
    <property type="match status" value="1"/>
</dbReference>
<name>A0A084G0X0_PSEDA</name>
<dbReference type="Pfam" id="PF01020">
    <property type="entry name" value="Ribosomal_L40e"/>
    <property type="match status" value="1"/>
</dbReference>
<dbReference type="SMART" id="SM00213">
    <property type="entry name" value="UBQ"/>
    <property type="match status" value="1"/>
</dbReference>
<evidence type="ECO:0000313" key="15">
    <source>
        <dbReference type="Proteomes" id="UP000028545"/>
    </source>
</evidence>
<dbReference type="InterPro" id="IPR019956">
    <property type="entry name" value="Ubiquitin_dom"/>
</dbReference>
<evidence type="ECO:0000256" key="6">
    <source>
        <dbReference type="ARBA" id="ARBA00022490"/>
    </source>
</evidence>
<evidence type="ECO:0000259" key="13">
    <source>
        <dbReference type="PROSITE" id="PS50053"/>
    </source>
</evidence>
<evidence type="ECO:0000256" key="3">
    <source>
        <dbReference type="ARBA" id="ARBA00004496"/>
    </source>
</evidence>
<dbReference type="PANTHER" id="PTHR10666">
    <property type="entry name" value="UBIQUITIN"/>
    <property type="match status" value="1"/>
</dbReference>
<comment type="function">
    <text evidence="1">Component of the 60S subunit of the ribosome.</text>
</comment>
<dbReference type="PROSITE" id="PS00299">
    <property type="entry name" value="UBIQUITIN_1"/>
    <property type="match status" value="1"/>
</dbReference>
<evidence type="ECO:0000256" key="8">
    <source>
        <dbReference type="ARBA" id="ARBA00022980"/>
    </source>
</evidence>
<comment type="subcellular location">
    <subcellularLocation>
        <location evidence="3">Cytoplasm</location>
    </subcellularLocation>
    <subcellularLocation>
        <location evidence="2">Nucleus</location>
    </subcellularLocation>
</comment>
<keyword evidence="7" id="KW-1017">Isopeptide bond</keyword>
<dbReference type="InterPro" id="IPR029071">
    <property type="entry name" value="Ubiquitin-like_domsf"/>
</dbReference>
<dbReference type="RefSeq" id="XP_016640781.1">
    <property type="nucleotide sequence ID" value="XM_016788954.1"/>
</dbReference>
<dbReference type="GO" id="GO:0005840">
    <property type="term" value="C:ribosome"/>
    <property type="evidence" value="ECO:0007669"/>
    <property type="project" value="UniProtKB-KW"/>
</dbReference>
<dbReference type="Gene3D" id="3.10.20.90">
    <property type="entry name" value="Phosphatidylinositol 3-kinase Catalytic Subunit, Chain A, domain 1"/>
    <property type="match status" value="1"/>
</dbReference>
<dbReference type="GO" id="GO:0003735">
    <property type="term" value="F:structural constituent of ribosome"/>
    <property type="evidence" value="ECO:0007669"/>
    <property type="project" value="InterPro"/>
</dbReference>
<protein>
    <recommendedName>
        <fullName evidence="13">Ubiquitin-like domain-containing protein</fullName>
    </recommendedName>
</protein>
<evidence type="ECO:0000256" key="1">
    <source>
        <dbReference type="ARBA" id="ARBA00002241"/>
    </source>
</evidence>
<dbReference type="FunFam" id="4.10.1060.50:FF:000001">
    <property type="entry name" value="ubiquitin-60S ribosomal protein L40"/>
    <property type="match status" value="1"/>
</dbReference>
<dbReference type="InterPro" id="IPR011332">
    <property type="entry name" value="Ribosomal_zn-bd"/>
</dbReference>
<dbReference type="GeneID" id="27726074"/>
<evidence type="ECO:0000256" key="5">
    <source>
        <dbReference type="ARBA" id="ARBA00010570"/>
    </source>
</evidence>
<proteinExistence type="inferred from homology"/>
<keyword evidence="6" id="KW-0963">Cytoplasm</keyword>
<evidence type="ECO:0000313" key="14">
    <source>
        <dbReference type="EMBL" id="KEZ40982.1"/>
    </source>
</evidence>
<feature type="domain" description="Ubiquitin-like" evidence="13">
    <location>
        <begin position="128"/>
        <end position="203"/>
    </location>
</feature>
<evidence type="ECO:0000256" key="4">
    <source>
        <dbReference type="ARBA" id="ARBA00008373"/>
    </source>
</evidence>
<reference evidence="14 15" key="1">
    <citation type="journal article" date="2014" name="Genome Announc.">
        <title>Draft genome sequence of the pathogenic fungus Scedosporium apiospermum.</title>
        <authorList>
            <person name="Vandeputte P."/>
            <person name="Ghamrawi S."/>
            <person name="Rechenmann M."/>
            <person name="Iltis A."/>
            <person name="Giraud S."/>
            <person name="Fleury M."/>
            <person name="Thornton C."/>
            <person name="Delhaes L."/>
            <person name="Meyer W."/>
            <person name="Papon N."/>
            <person name="Bouchara J.P."/>
        </authorList>
    </citation>
    <scope>NUCLEOTIDE SEQUENCE [LARGE SCALE GENOMIC DNA]</scope>
    <source>
        <strain evidence="14 15">IHEM 14462</strain>
    </source>
</reference>
<sequence length="255" mass="28608">MGPVTLFRAARHLEPEVVDGEAPTNIEDGSFDSLVSSPIVDRGLDNETQCMRIIGSSSQMEITPPPQYQTSNKPNATTSFDRLHTECVSFAVDLGGSEQDDQHSRHYHAWRSVNDLPEIAAPFYELAVQIFVKTLTGKTITLEVESSDTIDNVKSKIQDKEGIPPDQQRLIFAGKQLEDGRTLSDYNIQKESTLHLVLRLRGGIIEPSLKALASKYNCDKMICRKCYARLPPRATNCRKRKCGHTNQLRPKKKLK</sequence>
<dbReference type="PRINTS" id="PR00348">
    <property type="entry name" value="UBIQUITIN"/>
</dbReference>
<keyword evidence="15" id="KW-1185">Reference proteome</keyword>
<organism evidence="14 15">
    <name type="scientific">Pseudallescheria apiosperma</name>
    <name type="common">Scedosporium apiospermum</name>
    <dbReference type="NCBI Taxonomy" id="563466"/>
    <lineage>
        <taxon>Eukaryota</taxon>
        <taxon>Fungi</taxon>
        <taxon>Dikarya</taxon>
        <taxon>Ascomycota</taxon>
        <taxon>Pezizomycotina</taxon>
        <taxon>Sordariomycetes</taxon>
        <taxon>Hypocreomycetidae</taxon>
        <taxon>Microascales</taxon>
        <taxon>Microascaceae</taxon>
        <taxon>Scedosporium</taxon>
    </lineage>
</organism>
<comment type="caution">
    <text evidence="14">The sequence shown here is derived from an EMBL/GenBank/DDBJ whole genome shotgun (WGS) entry which is preliminary data.</text>
</comment>
<gene>
    <name evidence="14" type="ORF">SAPIO_CDS7002</name>
</gene>
<dbReference type="VEuPathDB" id="FungiDB:SAPIO_CDS7002"/>
<dbReference type="PROSITE" id="PS50053">
    <property type="entry name" value="UBIQUITIN_2"/>
    <property type="match status" value="1"/>
</dbReference>
<dbReference type="InterPro" id="IPR019954">
    <property type="entry name" value="Ubiquitin_CS"/>
</dbReference>
<keyword evidence="8" id="KW-0689">Ribosomal protein</keyword>
<dbReference type="InterPro" id="IPR001975">
    <property type="entry name" value="Ribosomal_eL40_dom"/>
</dbReference>
<dbReference type="GO" id="GO:0006412">
    <property type="term" value="P:translation"/>
    <property type="evidence" value="ECO:0007669"/>
    <property type="project" value="InterPro"/>
</dbReference>
<dbReference type="InterPro" id="IPR038587">
    <property type="entry name" value="Ribosomal_eL40_sf"/>
</dbReference>
<evidence type="ECO:0000256" key="10">
    <source>
        <dbReference type="ARBA" id="ARBA00023274"/>
    </source>
</evidence>
<dbReference type="HOGENOM" id="CLU_1090514_0_0_1"/>
<dbReference type="Gene3D" id="4.10.1060.50">
    <property type="match status" value="1"/>
</dbReference>
<dbReference type="GO" id="GO:0000055">
    <property type="term" value="P:ribosomal large subunit export from nucleus"/>
    <property type="evidence" value="ECO:0007669"/>
    <property type="project" value="UniProtKB-ARBA"/>
</dbReference>
<keyword evidence="10" id="KW-0687">Ribonucleoprotein</keyword>
<evidence type="ECO:0000256" key="2">
    <source>
        <dbReference type="ARBA" id="ARBA00004123"/>
    </source>
</evidence>
<evidence type="ECO:0000256" key="12">
    <source>
        <dbReference type="ARBA" id="ARBA00045962"/>
    </source>
</evidence>
<dbReference type="GO" id="GO:0016567">
    <property type="term" value="P:protein ubiquitination"/>
    <property type="evidence" value="ECO:0007669"/>
    <property type="project" value="UniProtKB-ARBA"/>
</dbReference>
<dbReference type="GO" id="GO:0005737">
    <property type="term" value="C:cytoplasm"/>
    <property type="evidence" value="ECO:0007669"/>
    <property type="project" value="UniProtKB-SubCell"/>
</dbReference>
<dbReference type="AlphaFoldDB" id="A0A084G0X0"/>
<dbReference type="SUPFAM" id="SSF54236">
    <property type="entry name" value="Ubiquitin-like"/>
    <property type="match status" value="1"/>
</dbReference>
<keyword evidence="9" id="KW-0539">Nucleus</keyword>
<dbReference type="SUPFAM" id="SSF57829">
    <property type="entry name" value="Zn-binding ribosomal proteins"/>
    <property type="match status" value="1"/>
</dbReference>
<dbReference type="EMBL" id="JOWA01000110">
    <property type="protein sequence ID" value="KEZ40982.1"/>
    <property type="molecule type" value="Genomic_DNA"/>
</dbReference>
<dbReference type="InterPro" id="IPR050158">
    <property type="entry name" value="Ubiquitin_ubiquitin-like"/>
</dbReference>
<comment type="similarity">
    <text evidence="4">In the N-terminal section; belongs to the ubiquitin family.</text>
</comment>
<dbReference type="InterPro" id="IPR000626">
    <property type="entry name" value="Ubiquitin-like_dom"/>
</dbReference>
<dbReference type="OrthoDB" id="428577at2759"/>
<evidence type="ECO:0000256" key="11">
    <source>
        <dbReference type="ARBA" id="ARBA00035124"/>
    </source>
</evidence>
<comment type="function">
    <text evidence="12">Component of the ribosome, a large ribonucleoprotein complex responsible for the synthesis of proteins in the cell. The small ribosomal subunit (SSU) binds messenger RNAs (mRNAs) and translates the encoded message by selecting cognate aminoacyl-transfer RNA (tRNA) molecules. The large subunit (LSU) contains the ribosomal catalytic site termed the peptidyl transferase center (PTC), which catalyzes the formation of peptide bonds, thereby polymerizing the amino acids delivered by tRNAs into a polypeptide chain. The nascent polypeptides leave the ribosome through a tunnel in the LSU and interact with protein factors that function in enzymatic processing, targeting, and the membrane insertion of nascent chains at the exit of the ribosomal tunnel. eL40 is essential for translation of a subset of cellular transcripts, including stress response transcripts, such as DDR2.</text>
</comment>
<dbReference type="SMART" id="SM01377">
    <property type="entry name" value="Ribosomal_L40e"/>
    <property type="match status" value="1"/>
</dbReference>
<comment type="similarity">
    <text evidence="5">In the C-terminal section; belongs to the eukaryotic ribosomal protein eL40 family.</text>
</comment>
<dbReference type="FunFam" id="3.10.20.90:FF:000014">
    <property type="entry name" value="Ubiquitin-60S ribosomal L40 fusion"/>
    <property type="match status" value="1"/>
</dbReference>